<dbReference type="Pfam" id="PF00570">
    <property type="entry name" value="HRDC"/>
    <property type="match status" value="1"/>
</dbReference>
<gene>
    <name evidence="5" type="primary">Aste57867_15432</name>
    <name evidence="4" type="ORF">As57867_015376</name>
    <name evidence="5" type="ORF">ASTE57867_15432</name>
</gene>
<keyword evidence="1" id="KW-0539">Nucleus</keyword>
<dbReference type="OrthoDB" id="5979581at2759"/>
<dbReference type="InterPro" id="IPR036529">
    <property type="entry name" value="KIX_dom_sf"/>
</dbReference>
<dbReference type="Gene3D" id="1.10.150.80">
    <property type="entry name" value="HRDC domain"/>
    <property type="match status" value="1"/>
</dbReference>
<name>A0A485L609_9STRA</name>
<dbReference type="GO" id="GO:0000166">
    <property type="term" value="F:nucleotide binding"/>
    <property type="evidence" value="ECO:0007669"/>
    <property type="project" value="InterPro"/>
</dbReference>
<feature type="domain" description="HRDC" evidence="3">
    <location>
        <begin position="127"/>
        <end position="207"/>
    </location>
</feature>
<dbReference type="Proteomes" id="UP000332933">
    <property type="component" value="Unassembled WGS sequence"/>
</dbReference>
<dbReference type="GO" id="GO:0003712">
    <property type="term" value="F:transcription coregulator activity"/>
    <property type="evidence" value="ECO:0007669"/>
    <property type="project" value="InterPro"/>
</dbReference>
<dbReference type="EMBL" id="CAADRA010005700">
    <property type="protein sequence ID" value="VFT92234.1"/>
    <property type="molecule type" value="Genomic_DNA"/>
</dbReference>
<evidence type="ECO:0000313" key="5">
    <source>
        <dbReference type="EMBL" id="VFT92234.1"/>
    </source>
</evidence>
<dbReference type="GO" id="GO:0003676">
    <property type="term" value="F:nucleic acid binding"/>
    <property type="evidence" value="ECO:0007669"/>
    <property type="project" value="InterPro"/>
</dbReference>
<evidence type="ECO:0000313" key="4">
    <source>
        <dbReference type="EMBL" id="KAF0693567.1"/>
    </source>
</evidence>
<evidence type="ECO:0000256" key="2">
    <source>
        <dbReference type="SAM" id="MobiDB-lite"/>
    </source>
</evidence>
<feature type="compositionally biased region" description="Polar residues" evidence="2">
    <location>
        <begin position="237"/>
        <end position="252"/>
    </location>
</feature>
<proteinExistence type="predicted"/>
<dbReference type="InterPro" id="IPR002121">
    <property type="entry name" value="HRDC_dom"/>
</dbReference>
<keyword evidence="6" id="KW-1185">Reference proteome</keyword>
<dbReference type="InterPro" id="IPR044876">
    <property type="entry name" value="HRDC_dom_sf"/>
</dbReference>
<sequence>MTTHAASPSHHRGLASSHGLAMNPGVPSSNTWRAKVPAATRERIREKIMAVLLTLKPNAPAAVLQKLPSMSARLEESLLLTARSEDEFSNDGTLQQRIMVLQQKNANKLLKRPSPSAAAQRSPRLNDEQRKRFFIYLQAWRNKTVQDEGVGPWDIMPNQVIAQIATIVPLNYDELEQACGVDSKWIDKYGESLMRHIEHCLKHLQGTTNNIGGAPKPPTPRAYDQEPDEKRLRTTKGGASSPTKAAASSGSRMTPIAPAKTHKQGAPHFPPGPSFVVPTTPRVYEGENGSALTSFLRAATTTTTGPSHKAPTGLSMAVAGQSQAPPHLLPRLNESVLPTPEAYEEELNRLRLLLHQSQQDNLRLGAEVQYLRQQLDQRTASDAVEGLVAFQTANAKTKQLAKKGAYPRA</sequence>
<accession>A0A485L609</accession>
<dbReference type="GO" id="GO:0006355">
    <property type="term" value="P:regulation of DNA-templated transcription"/>
    <property type="evidence" value="ECO:0007669"/>
    <property type="project" value="InterPro"/>
</dbReference>
<reference evidence="4" key="2">
    <citation type="submission" date="2019-06" db="EMBL/GenBank/DDBJ databases">
        <title>Genomics analysis of Aphanomyces spp. identifies a new class of oomycete effector associated with host adaptation.</title>
        <authorList>
            <person name="Gaulin E."/>
        </authorList>
    </citation>
    <scope>NUCLEOTIDE SEQUENCE</scope>
    <source>
        <strain evidence="4">CBS 578.67</strain>
    </source>
</reference>
<feature type="region of interest" description="Disordered" evidence="2">
    <location>
        <begin position="1"/>
        <end position="34"/>
    </location>
</feature>
<reference evidence="5 6" key="1">
    <citation type="submission" date="2019-03" db="EMBL/GenBank/DDBJ databases">
        <authorList>
            <person name="Gaulin E."/>
            <person name="Dumas B."/>
        </authorList>
    </citation>
    <scope>NUCLEOTIDE SEQUENCE [LARGE SCALE GENOMIC DNA]</scope>
    <source>
        <strain evidence="5">CBS 568.67</strain>
    </source>
</reference>
<feature type="region of interest" description="Disordered" evidence="2">
    <location>
        <begin position="207"/>
        <end position="254"/>
    </location>
</feature>
<dbReference type="InterPro" id="IPR010997">
    <property type="entry name" value="HRDC-like_sf"/>
</dbReference>
<evidence type="ECO:0000256" key="1">
    <source>
        <dbReference type="ARBA" id="ARBA00023242"/>
    </source>
</evidence>
<dbReference type="PROSITE" id="PS50967">
    <property type="entry name" value="HRDC"/>
    <property type="match status" value="1"/>
</dbReference>
<dbReference type="SUPFAM" id="SSF47819">
    <property type="entry name" value="HRDC-like"/>
    <property type="match status" value="1"/>
</dbReference>
<dbReference type="Gene3D" id="1.10.246.20">
    <property type="entry name" value="Coactivator CBP, KIX domain"/>
    <property type="match status" value="1"/>
</dbReference>
<protein>
    <submittedName>
        <fullName evidence="5">Aste57867_15432 protein</fullName>
    </submittedName>
</protein>
<evidence type="ECO:0000313" key="6">
    <source>
        <dbReference type="Proteomes" id="UP000332933"/>
    </source>
</evidence>
<organism evidence="5 6">
    <name type="scientific">Aphanomyces stellatus</name>
    <dbReference type="NCBI Taxonomy" id="120398"/>
    <lineage>
        <taxon>Eukaryota</taxon>
        <taxon>Sar</taxon>
        <taxon>Stramenopiles</taxon>
        <taxon>Oomycota</taxon>
        <taxon>Saprolegniomycetes</taxon>
        <taxon>Saprolegniales</taxon>
        <taxon>Verrucalvaceae</taxon>
        <taxon>Aphanomyces</taxon>
    </lineage>
</organism>
<dbReference type="AlphaFoldDB" id="A0A485L609"/>
<dbReference type="EMBL" id="VJMH01005679">
    <property type="protein sequence ID" value="KAF0693567.1"/>
    <property type="molecule type" value="Genomic_DNA"/>
</dbReference>
<evidence type="ECO:0000259" key="3">
    <source>
        <dbReference type="PROSITE" id="PS50967"/>
    </source>
</evidence>